<comment type="pathway">
    <text evidence="2">Carbohydrate acid metabolism; D-glucarate degradation; 2,5-dioxopentanoate from D-glucarate: step 1/2.</text>
</comment>
<protein>
    <recommendedName>
        <fullName evidence="3">glucarate dehydratase</fullName>
        <ecNumber evidence="3">4.2.1.40</ecNumber>
    </recommendedName>
</protein>
<keyword evidence="5" id="KW-0614">Plasmid</keyword>
<dbReference type="SUPFAM" id="SSF54826">
    <property type="entry name" value="Enolase N-terminal domain-like"/>
    <property type="match status" value="1"/>
</dbReference>
<evidence type="ECO:0000259" key="4">
    <source>
        <dbReference type="SMART" id="SM00922"/>
    </source>
</evidence>
<dbReference type="Pfam" id="PF02746">
    <property type="entry name" value="MR_MLE_N"/>
    <property type="match status" value="1"/>
</dbReference>
<proteinExistence type="predicted"/>
<dbReference type="InterPro" id="IPR034593">
    <property type="entry name" value="DgoD-like"/>
</dbReference>
<dbReference type="PANTHER" id="PTHR48080">
    <property type="entry name" value="D-GALACTONATE DEHYDRATASE-RELATED"/>
    <property type="match status" value="1"/>
</dbReference>
<dbReference type="InterPro" id="IPR036849">
    <property type="entry name" value="Enolase-like_C_sf"/>
</dbReference>
<dbReference type="SUPFAM" id="SSF51604">
    <property type="entry name" value="Enolase C-terminal domain-like"/>
    <property type="match status" value="1"/>
</dbReference>
<comment type="catalytic activity">
    <reaction evidence="1">
        <text>D-glucarate = 5-dehydro-4-deoxy-D-glucarate + H2O</text>
        <dbReference type="Rhea" id="RHEA:14573"/>
        <dbReference type="ChEBI" id="CHEBI:15377"/>
        <dbReference type="ChEBI" id="CHEBI:30612"/>
        <dbReference type="ChEBI" id="CHEBI:42819"/>
        <dbReference type="EC" id="4.2.1.40"/>
    </reaction>
</comment>
<organism evidence="5 6">
    <name type="scientific">Fuscovulum ytuae</name>
    <dbReference type="NCBI Taxonomy" id="3042299"/>
    <lineage>
        <taxon>Bacteria</taxon>
        <taxon>Pseudomonadati</taxon>
        <taxon>Pseudomonadota</taxon>
        <taxon>Alphaproteobacteria</taxon>
        <taxon>Rhodobacterales</taxon>
        <taxon>Paracoccaceae</taxon>
        <taxon>Fuscovulum</taxon>
    </lineage>
</organism>
<evidence type="ECO:0000256" key="1">
    <source>
        <dbReference type="ARBA" id="ARBA00001426"/>
    </source>
</evidence>
<dbReference type="EC" id="4.2.1.40" evidence="3"/>
<evidence type="ECO:0000256" key="2">
    <source>
        <dbReference type="ARBA" id="ARBA00005183"/>
    </source>
</evidence>
<accession>A0ABY8QC09</accession>
<name>A0ABY8QC09_9RHOB</name>
<dbReference type="InterPro" id="IPR013342">
    <property type="entry name" value="Mandelate_racemase_C"/>
</dbReference>
<dbReference type="Pfam" id="PF13378">
    <property type="entry name" value="MR_MLE_C"/>
    <property type="match status" value="1"/>
</dbReference>
<feature type="domain" description="Mandelate racemase/muconate lactonizing enzyme C-terminal" evidence="4">
    <location>
        <begin position="150"/>
        <end position="245"/>
    </location>
</feature>
<dbReference type="EMBL" id="CP124537">
    <property type="protein sequence ID" value="WGV18388.1"/>
    <property type="molecule type" value="Genomic_DNA"/>
</dbReference>
<dbReference type="InterPro" id="IPR029017">
    <property type="entry name" value="Enolase-like_N"/>
</dbReference>
<keyword evidence="6" id="KW-1185">Reference proteome</keyword>
<evidence type="ECO:0000256" key="3">
    <source>
        <dbReference type="ARBA" id="ARBA00011973"/>
    </source>
</evidence>
<evidence type="ECO:0000313" key="6">
    <source>
        <dbReference type="Proteomes" id="UP001230978"/>
    </source>
</evidence>
<dbReference type="Proteomes" id="UP001230978">
    <property type="component" value="Plasmid unnamed2"/>
</dbReference>
<dbReference type="Gene3D" id="3.20.20.120">
    <property type="entry name" value="Enolase-like C-terminal domain"/>
    <property type="match status" value="1"/>
</dbReference>
<reference evidence="5 6" key="1">
    <citation type="submission" date="2023-04" db="EMBL/GenBank/DDBJ databases">
        <title>YMD61, complete Genome.</title>
        <authorList>
            <person name="Zhang J."/>
        </authorList>
    </citation>
    <scope>NUCLEOTIDE SEQUENCE [LARGE SCALE GENOMIC DNA]</scope>
    <source>
        <strain evidence="5 6">YMD61</strain>
        <plasmid evidence="5 6">unnamed2</plasmid>
    </source>
</reference>
<geneLocation type="plasmid" evidence="5 6">
    <name>unnamed2</name>
</geneLocation>
<dbReference type="InterPro" id="IPR029065">
    <property type="entry name" value="Enolase_C-like"/>
</dbReference>
<dbReference type="PANTHER" id="PTHR48080:SF4">
    <property type="entry name" value="GLUCARATE DEHYDRATASE"/>
    <property type="match status" value="1"/>
</dbReference>
<dbReference type="InterPro" id="IPR013341">
    <property type="entry name" value="Mandelate_racemase_N_dom"/>
</dbReference>
<dbReference type="Gene3D" id="3.30.390.10">
    <property type="entry name" value="Enolase-like, N-terminal domain"/>
    <property type="match status" value="1"/>
</dbReference>
<sequence length="393" mass="42476">MKIREIRATPVNIPLRAPYRFSYGSTGSLTKTVVELMTEDGVTGLGECADGDRAADVARMAERLIGYDLRDVGPAARACVHGMSYTPWDNVTAHRRVFAGIEMAMWDARARSEGVPLYRLLGGAVRQEIPLTEYFSYRLPGREDAGEASPTDVARYCARMIEDHDARAFEGKVGTVDLAEEVRMVAEVRAAIGARTLQLDANGAWTLPTARQAMKALMPSDIAWFEEPCETYEEMAALRQHFACSFSTHIVDLPKAARLGCPDAIVTNINELGGIRGTLEFVAACAAMGVGFRFHSGETGVASAAYLHLSAALDHVRGASQTLLRWYADDVIEGGPLVPKSGVLRVPDGPGLGVTLDPAALRRCHERYLAEGRFPAGASAPPGSAYGSTFRKQ</sequence>
<gene>
    <name evidence="5" type="ORF">QF092_19370</name>
</gene>
<dbReference type="RefSeq" id="WP_281470569.1">
    <property type="nucleotide sequence ID" value="NZ_CP124537.1"/>
</dbReference>
<dbReference type="SMART" id="SM00922">
    <property type="entry name" value="MR_MLE"/>
    <property type="match status" value="1"/>
</dbReference>
<evidence type="ECO:0000313" key="5">
    <source>
        <dbReference type="EMBL" id="WGV18388.1"/>
    </source>
</evidence>